<gene>
    <name evidence="1" type="ORF">IFM46972_06196</name>
</gene>
<sequence>MALSLSDRNGIVFQGGTSVETHALTHIEGQSELRSVESENTYPDEQSLDFLKGRIAHHLVAFQPSQELPLAEPGVRCKVKACKIRALLMEIVTDNVV</sequence>
<proteinExistence type="predicted"/>
<evidence type="ECO:0000313" key="2">
    <source>
        <dbReference type="Proteomes" id="UP000465221"/>
    </source>
</evidence>
<comment type="caution">
    <text evidence="1">The sequence shown here is derived from an EMBL/GenBank/DDBJ whole genome shotgun (WGS) entry which is preliminary data.</text>
</comment>
<protein>
    <submittedName>
        <fullName evidence="1">Uncharacterized protein</fullName>
    </submittedName>
</protein>
<accession>A0A8H3NXU2</accession>
<name>A0A8H3NXU2_9EURO</name>
<dbReference type="Proteomes" id="UP000465221">
    <property type="component" value="Unassembled WGS sequence"/>
</dbReference>
<organism evidence="1 2">
    <name type="scientific">Aspergillus udagawae</name>
    <dbReference type="NCBI Taxonomy" id="91492"/>
    <lineage>
        <taxon>Eukaryota</taxon>
        <taxon>Fungi</taxon>
        <taxon>Dikarya</taxon>
        <taxon>Ascomycota</taxon>
        <taxon>Pezizomycotina</taxon>
        <taxon>Eurotiomycetes</taxon>
        <taxon>Eurotiomycetidae</taxon>
        <taxon>Eurotiales</taxon>
        <taxon>Aspergillaceae</taxon>
        <taxon>Aspergillus</taxon>
        <taxon>Aspergillus subgen. Fumigati</taxon>
    </lineage>
</organism>
<evidence type="ECO:0000313" key="1">
    <source>
        <dbReference type="EMBL" id="GFF40395.1"/>
    </source>
</evidence>
<reference evidence="1 2" key="1">
    <citation type="submission" date="2020-01" db="EMBL/GenBank/DDBJ databases">
        <title>Draft genome sequence of Aspergillus udagawae IFM 46972.</title>
        <authorList>
            <person name="Takahashi H."/>
            <person name="Yaguchi T."/>
        </authorList>
    </citation>
    <scope>NUCLEOTIDE SEQUENCE [LARGE SCALE GENOMIC DNA]</scope>
    <source>
        <strain evidence="1 2">IFM 46972</strain>
    </source>
</reference>
<dbReference type="EMBL" id="BLKC01000041">
    <property type="protein sequence ID" value="GFF40395.1"/>
    <property type="molecule type" value="Genomic_DNA"/>
</dbReference>
<dbReference type="AlphaFoldDB" id="A0A8H3NXU2"/>